<dbReference type="PANTHER" id="PTHR43065">
    <property type="entry name" value="SENSOR HISTIDINE KINASE"/>
    <property type="match status" value="1"/>
</dbReference>
<dbReference type="InterPro" id="IPR029016">
    <property type="entry name" value="GAF-like_dom_sf"/>
</dbReference>
<organism evidence="6">
    <name type="scientific">Bradyrhizobium sp. LLZ17</name>
    <dbReference type="NCBI Taxonomy" id="3239388"/>
    <lineage>
        <taxon>Bacteria</taxon>
        <taxon>Pseudomonadati</taxon>
        <taxon>Pseudomonadota</taxon>
        <taxon>Alphaproteobacteria</taxon>
        <taxon>Hyphomicrobiales</taxon>
        <taxon>Nitrobacteraceae</taxon>
        <taxon>Bradyrhizobium</taxon>
    </lineage>
</organism>
<dbReference type="SMART" id="SM00387">
    <property type="entry name" value="HATPase_c"/>
    <property type="match status" value="1"/>
</dbReference>
<evidence type="ECO:0000259" key="5">
    <source>
        <dbReference type="PROSITE" id="PS50109"/>
    </source>
</evidence>
<dbReference type="SMART" id="SM00065">
    <property type="entry name" value="GAF"/>
    <property type="match status" value="6"/>
</dbReference>
<dbReference type="CDD" id="cd00082">
    <property type="entry name" value="HisKA"/>
    <property type="match status" value="1"/>
</dbReference>
<dbReference type="PANTHER" id="PTHR43065:SF42">
    <property type="entry name" value="TWO-COMPONENT SENSOR PPRA"/>
    <property type="match status" value="1"/>
</dbReference>
<name>A0AB39XQY6_9BRAD</name>
<dbReference type="PRINTS" id="PR00344">
    <property type="entry name" value="BCTRLSENSOR"/>
</dbReference>
<proteinExistence type="predicted"/>
<dbReference type="Pfam" id="PF13185">
    <property type="entry name" value="GAF_2"/>
    <property type="match status" value="2"/>
</dbReference>
<dbReference type="EMBL" id="CP165734">
    <property type="protein sequence ID" value="XDV59894.1"/>
    <property type="molecule type" value="Genomic_DNA"/>
</dbReference>
<evidence type="ECO:0000313" key="6">
    <source>
        <dbReference type="EMBL" id="XDV59894.1"/>
    </source>
</evidence>
<dbReference type="SUPFAM" id="SSF55781">
    <property type="entry name" value="GAF domain-like"/>
    <property type="match status" value="6"/>
</dbReference>
<dbReference type="RefSeq" id="WP_369725080.1">
    <property type="nucleotide sequence ID" value="NZ_CP165734.1"/>
</dbReference>
<sequence>MVPYPADMAAELRGSIAELEQQLQSSTAENARLQHELTLARERQSASAEILRAIANAGGNADASLQQVAETTASLFGASSVSLLIADGERWGRTLRVGAGSERIAAAIPLAHVAITPRFMPGAVYLENRQVHVPDCDDPAAMARWPGLAPARTAGTRTISGTPLRREGRAIGALIIHRGRLEPFTVEELTLQQSFADQAVIAIENARLFNDSKTKSRELGEALQQQTATADVLQIISNSPGELEPVFRAVLENATRICDAQFGTLLRFDGKAFYFAADVGTPEPLREHVRRPGPFQGLPGGMIDRILRTCELQHSPDYAAEPAPGLAARLGGARSTLGVPILRDDALVGAIVIYRQEVRPFSSREIDLVRGFATQAAIAIENASLFNETRDALARQTATSDILRVISQSPTDAQPVFEAIAQTAVRLLGCDRAFIQRCDDKSFWTVAWCGPDGQLPILNTSPVPIDPNANFPSRAIVERTTLHLPDWSAVELPPFERAIQERLGIASALYMPLLRNGECIGLLAMAGKLTHIFDKREITLAEAFRDQALIAIENTRLFNEVQAKTKDLTEVLQQQTATADVLKVISRSAFDLDSVMNTLTHSAAELCKAELNALYIREGDVLVARGVADADPAQADFLRRTPLQADNSTYIGRTLLAGAIRNIADVDEEREIGSLKRFSEALDFRSILFVPLMREGRGIGVFALARKRKGQFSQREVELVQTFADQAVIAIENARLFDEVQAKTLDLTEALERQTATTEVLSVISRSPSDLRPVLEAISETAARLCGSEQTMFFRFDGEVFRILASWNFPPDVHEMLERRPLRPGHPSAVGRAGASLKPVCIPDVLADPHYGLTSEQNRAHYRTTLAVPLMREDRLIGAFSLNRSEPNSFTEKHIELVAMFADQAVIAIENTRLFDEVQAKTRELSEALTYQTGSANILRVIASSPTDVEPTLKAIVESACELCGAYDAGVLLKDGEFLRFSAHHGSIPIGLERWPINRRWAAGRAFIDQAPVHIEDISDESHSDLSDGRELAIRMGHRSILSVPLLHESESIGAIVLRRKEMHPFTEKQITLLQTFADQAVIAIGNVRLFEEVQARTRELATSLDELRTAQDRLVQTEKLASLGQLTAGIAHEIKNPLNFVNNFAALSAELTDELNQLLGSTALAGSVRDEVDELTGLLKDNLQKVVQHGKRADSIVKNMLLHSRDGSGEHRPTDVNALVEESLNLAYHGVRAEQPQFNITLKRELDPAAGMVEAFPQEITRVLLNVISNGFYAVGKRASENDAGFEPVLSASTRDHGGHVEICIRDNGTGIPPEVKEKIFNPFFTTKPAGEGTGLGLSMSHDIIVKQHGGTIDVKTNSGEFTEFTIRLPRKSNFSDETRG</sequence>
<dbReference type="Pfam" id="PF00512">
    <property type="entry name" value="HisKA"/>
    <property type="match status" value="1"/>
</dbReference>
<dbReference type="EC" id="2.7.13.3" evidence="2"/>
<dbReference type="SMART" id="SM00388">
    <property type="entry name" value="HisKA"/>
    <property type="match status" value="1"/>
</dbReference>
<dbReference type="InterPro" id="IPR003661">
    <property type="entry name" value="HisK_dim/P_dom"/>
</dbReference>
<keyword evidence="4" id="KW-0175">Coiled coil</keyword>
<comment type="catalytic activity">
    <reaction evidence="1">
        <text>ATP + protein L-histidine = ADP + protein N-phospho-L-histidine.</text>
        <dbReference type="EC" id="2.7.13.3"/>
    </reaction>
</comment>
<dbReference type="GO" id="GO:0000155">
    <property type="term" value="F:phosphorelay sensor kinase activity"/>
    <property type="evidence" value="ECO:0007669"/>
    <property type="project" value="InterPro"/>
</dbReference>
<feature type="domain" description="Histidine kinase" evidence="5">
    <location>
        <begin position="1130"/>
        <end position="1374"/>
    </location>
</feature>
<accession>A0AB39XQY6</accession>
<gene>
    <name evidence="6" type="ORF">AB8Z38_11325</name>
</gene>
<evidence type="ECO:0000256" key="2">
    <source>
        <dbReference type="ARBA" id="ARBA00012438"/>
    </source>
</evidence>
<keyword evidence="3" id="KW-0597">Phosphoprotein</keyword>
<dbReference type="InterPro" id="IPR003018">
    <property type="entry name" value="GAF"/>
</dbReference>
<evidence type="ECO:0000256" key="3">
    <source>
        <dbReference type="ARBA" id="ARBA00022553"/>
    </source>
</evidence>
<dbReference type="SUPFAM" id="SSF47384">
    <property type="entry name" value="Homodimeric domain of signal transducing histidine kinase"/>
    <property type="match status" value="1"/>
</dbReference>
<dbReference type="InterPro" id="IPR036890">
    <property type="entry name" value="HATPase_C_sf"/>
</dbReference>
<dbReference type="Pfam" id="PF02518">
    <property type="entry name" value="HATPase_c"/>
    <property type="match status" value="1"/>
</dbReference>
<dbReference type="InterPro" id="IPR004358">
    <property type="entry name" value="Sig_transdc_His_kin-like_C"/>
</dbReference>
<dbReference type="PROSITE" id="PS50109">
    <property type="entry name" value="HIS_KIN"/>
    <property type="match status" value="1"/>
</dbReference>
<dbReference type="InterPro" id="IPR005467">
    <property type="entry name" value="His_kinase_dom"/>
</dbReference>
<dbReference type="InterPro" id="IPR036097">
    <property type="entry name" value="HisK_dim/P_sf"/>
</dbReference>
<dbReference type="SUPFAM" id="SSF55874">
    <property type="entry name" value="ATPase domain of HSP90 chaperone/DNA topoisomerase II/histidine kinase"/>
    <property type="match status" value="1"/>
</dbReference>
<reference evidence="6" key="1">
    <citation type="submission" date="2024-08" db="EMBL/GenBank/DDBJ databases">
        <authorList>
            <person name="Chaddad Z."/>
            <person name="Lamrabet M."/>
            <person name="Bouhnik O."/>
            <person name="Alami S."/>
            <person name="Wipf D."/>
            <person name="Courty P.E."/>
            <person name="Missbah El Idrissi M."/>
        </authorList>
    </citation>
    <scope>NUCLEOTIDE SEQUENCE</scope>
    <source>
        <strain evidence="6">LLZ17</strain>
    </source>
</reference>
<dbReference type="Gene3D" id="1.10.287.130">
    <property type="match status" value="1"/>
</dbReference>
<protein>
    <recommendedName>
        <fullName evidence="2">histidine kinase</fullName>
        <ecNumber evidence="2">2.7.13.3</ecNumber>
    </recommendedName>
</protein>
<evidence type="ECO:0000256" key="4">
    <source>
        <dbReference type="SAM" id="Coils"/>
    </source>
</evidence>
<evidence type="ECO:0000256" key="1">
    <source>
        <dbReference type="ARBA" id="ARBA00000085"/>
    </source>
</evidence>
<dbReference type="Pfam" id="PF01590">
    <property type="entry name" value="GAF"/>
    <property type="match status" value="4"/>
</dbReference>
<dbReference type="InterPro" id="IPR003594">
    <property type="entry name" value="HATPase_dom"/>
</dbReference>
<dbReference type="Gene3D" id="3.30.565.10">
    <property type="entry name" value="Histidine kinase-like ATPase, C-terminal domain"/>
    <property type="match status" value="1"/>
</dbReference>
<feature type="coiled-coil region" evidence="4">
    <location>
        <begin position="9"/>
        <end position="43"/>
    </location>
</feature>
<dbReference type="Gene3D" id="3.30.450.40">
    <property type="match status" value="6"/>
</dbReference>